<evidence type="ECO:0000313" key="3">
    <source>
        <dbReference type="Proteomes" id="UP000604661"/>
    </source>
</evidence>
<name>A0ABR8F7G4_NOSLI</name>
<dbReference type="RefSeq" id="WP_190971534.1">
    <property type="nucleotide sequence ID" value="NZ_JACJTE010000105.1"/>
</dbReference>
<organism evidence="2 3">
    <name type="scientific">Nostoc linckia FACHB-391</name>
    <dbReference type="NCBI Taxonomy" id="2692906"/>
    <lineage>
        <taxon>Bacteria</taxon>
        <taxon>Bacillati</taxon>
        <taxon>Cyanobacteriota</taxon>
        <taxon>Cyanophyceae</taxon>
        <taxon>Nostocales</taxon>
        <taxon>Nostocaceae</taxon>
        <taxon>Nostoc</taxon>
    </lineage>
</organism>
<accession>A0ABR8F7G4</accession>
<reference evidence="2 3" key="1">
    <citation type="journal article" date="2020" name="ISME J.">
        <title>Comparative genomics reveals insights into cyanobacterial evolution and habitat adaptation.</title>
        <authorList>
            <person name="Chen M.Y."/>
            <person name="Teng W.K."/>
            <person name="Zhao L."/>
            <person name="Hu C.X."/>
            <person name="Zhou Y.K."/>
            <person name="Han B.P."/>
            <person name="Song L.R."/>
            <person name="Shu W.S."/>
        </authorList>
    </citation>
    <scope>NUCLEOTIDE SEQUENCE [LARGE SCALE GENOMIC DNA]</scope>
    <source>
        <strain evidence="2 3">FACHB-391</strain>
    </source>
</reference>
<evidence type="ECO:0000256" key="1">
    <source>
        <dbReference type="SAM" id="SignalP"/>
    </source>
</evidence>
<protein>
    <submittedName>
        <fullName evidence="2">Uncharacterized protein</fullName>
    </submittedName>
</protein>
<keyword evidence="3" id="KW-1185">Reference proteome</keyword>
<gene>
    <name evidence="2" type="ORF">H6G95_35165</name>
</gene>
<dbReference type="Proteomes" id="UP000604661">
    <property type="component" value="Unassembled WGS sequence"/>
</dbReference>
<sequence>MKLKPFLLAAIASLVPLSASVAQTPTIDYSQGLYKTAAPDWSKITWDTLPPVQQPGFLKIPKNLISVFGYDPSRSWTAGQKVDSVVMLGDADDAFKMSALSLKSIDTVALPTTGTTTKPTLKDFGLMQWQTPKTLVKAMPELSNLSLSEVPPLAELFSKNGGGGGTISQAIASNPQVANLTLDKIDLSKYSLDSIPGLDKTQLGKFKSWQQAYVNQIPKLSQVPFDKMPQPISSGIGVVGIASVVLGTAEKGDRRAGNNYFVSGSVVRGDRTEEVACPPSIECSYLEMGDFAGEQGGLYGKRWASGSSQQVKGGYGILAAVNGGKEPTGRLVYGSGFKVALTGVNESLGTADFGLFFRICARPPFQQKTCTPYFIGPVPWLPVSENDLVIVGTGR</sequence>
<comment type="caution">
    <text evidence="2">The sequence shown here is derived from an EMBL/GenBank/DDBJ whole genome shotgun (WGS) entry which is preliminary data.</text>
</comment>
<evidence type="ECO:0000313" key="2">
    <source>
        <dbReference type="EMBL" id="MBD2565712.1"/>
    </source>
</evidence>
<keyword evidence="1" id="KW-0732">Signal</keyword>
<feature type="signal peptide" evidence="1">
    <location>
        <begin position="1"/>
        <end position="22"/>
    </location>
</feature>
<feature type="chain" id="PRO_5046855635" evidence="1">
    <location>
        <begin position="23"/>
        <end position="395"/>
    </location>
</feature>
<proteinExistence type="predicted"/>
<dbReference type="EMBL" id="JACJTE010000105">
    <property type="protein sequence ID" value="MBD2565712.1"/>
    <property type="molecule type" value="Genomic_DNA"/>
</dbReference>